<protein>
    <submittedName>
        <fullName evidence="2">Uncharacterized protein</fullName>
    </submittedName>
</protein>
<accession>A0A915L1L8</accession>
<dbReference type="AlphaFoldDB" id="A0A915L1L8"/>
<dbReference type="WBParaSite" id="nRc.2.0.1.t44611-RA">
    <property type="protein sequence ID" value="nRc.2.0.1.t44611-RA"/>
    <property type="gene ID" value="nRc.2.0.1.g44611"/>
</dbReference>
<dbReference type="Proteomes" id="UP000887565">
    <property type="component" value="Unplaced"/>
</dbReference>
<organism evidence="1 2">
    <name type="scientific">Romanomermis culicivorax</name>
    <name type="common">Nematode worm</name>
    <dbReference type="NCBI Taxonomy" id="13658"/>
    <lineage>
        <taxon>Eukaryota</taxon>
        <taxon>Metazoa</taxon>
        <taxon>Ecdysozoa</taxon>
        <taxon>Nematoda</taxon>
        <taxon>Enoplea</taxon>
        <taxon>Dorylaimia</taxon>
        <taxon>Mermithida</taxon>
        <taxon>Mermithoidea</taxon>
        <taxon>Mermithidae</taxon>
        <taxon>Romanomermis</taxon>
    </lineage>
</organism>
<name>A0A915L1L8_ROMCU</name>
<reference evidence="2" key="1">
    <citation type="submission" date="2022-11" db="UniProtKB">
        <authorList>
            <consortium name="WormBaseParasite"/>
        </authorList>
    </citation>
    <scope>IDENTIFICATION</scope>
</reference>
<sequence length="119" mass="13696">MDQNRRLENETGLCVKSAISDKSVPDGPQGSLLTVVCTSTCGSSTKKQCNHMRRFNLRFPICALANCADLQTRHCYMPTMHLHHMYKELYMHLWECAVYRLLPQYFGYPGIPDVRQDIV</sequence>
<evidence type="ECO:0000313" key="1">
    <source>
        <dbReference type="Proteomes" id="UP000887565"/>
    </source>
</evidence>
<proteinExistence type="predicted"/>
<keyword evidence="1" id="KW-1185">Reference proteome</keyword>
<evidence type="ECO:0000313" key="2">
    <source>
        <dbReference type="WBParaSite" id="nRc.2.0.1.t44611-RA"/>
    </source>
</evidence>